<evidence type="ECO:0000259" key="17">
    <source>
        <dbReference type="PROSITE" id="PS51711"/>
    </source>
</evidence>
<evidence type="ECO:0000256" key="12">
    <source>
        <dbReference type="ARBA" id="ARBA00023136"/>
    </source>
</evidence>
<feature type="transmembrane region" description="Helical" evidence="16">
    <location>
        <begin position="505"/>
        <end position="525"/>
    </location>
</feature>
<evidence type="ECO:0000256" key="3">
    <source>
        <dbReference type="ARBA" id="ARBA00022448"/>
    </source>
</evidence>
<dbReference type="GO" id="GO:0046872">
    <property type="term" value="F:metal ion binding"/>
    <property type="evidence" value="ECO:0007669"/>
    <property type="project" value="UniProtKB-KW"/>
</dbReference>
<dbReference type="PANTHER" id="PTHR43185:SF1">
    <property type="entry name" value="FE(2+) TRANSPORTER FEOB"/>
    <property type="match status" value="1"/>
</dbReference>
<dbReference type="AlphaFoldDB" id="A0A2M7TBU1"/>
<feature type="transmembrane region" description="Helical" evidence="16">
    <location>
        <begin position="261"/>
        <end position="287"/>
    </location>
</feature>
<comment type="function">
    <text evidence="1 16">Probable transporter of a GTP-driven Fe(2+) uptake system.</text>
</comment>
<dbReference type="GO" id="GO:0005525">
    <property type="term" value="F:GTP binding"/>
    <property type="evidence" value="ECO:0007669"/>
    <property type="project" value="UniProtKB-KW"/>
</dbReference>
<evidence type="ECO:0000256" key="4">
    <source>
        <dbReference type="ARBA" id="ARBA00022475"/>
    </source>
</evidence>
<evidence type="ECO:0000256" key="11">
    <source>
        <dbReference type="ARBA" id="ARBA00023134"/>
    </source>
</evidence>
<feature type="binding site" evidence="14">
    <location>
        <begin position="57"/>
        <end position="61"/>
    </location>
    <ligand>
        <name>GTP</name>
        <dbReference type="ChEBI" id="CHEBI:37565"/>
        <label>1</label>
    </ligand>
</feature>
<evidence type="ECO:0000256" key="16">
    <source>
        <dbReference type="RuleBase" id="RU362098"/>
    </source>
</evidence>
<dbReference type="EMBL" id="PFNG01000003">
    <property type="protein sequence ID" value="PIZ42662.1"/>
    <property type="molecule type" value="Genomic_DNA"/>
</dbReference>
<feature type="transmembrane region" description="Helical" evidence="16">
    <location>
        <begin position="444"/>
        <end position="465"/>
    </location>
</feature>
<dbReference type="SUPFAM" id="SSF52540">
    <property type="entry name" value="P-loop containing nucleoside triphosphate hydrolases"/>
    <property type="match status" value="1"/>
</dbReference>
<dbReference type="InterPro" id="IPR011642">
    <property type="entry name" value="Gate_dom"/>
</dbReference>
<dbReference type="PANTHER" id="PTHR43185">
    <property type="entry name" value="FERROUS IRON TRANSPORT PROTEIN B"/>
    <property type="match status" value="1"/>
</dbReference>
<dbReference type="GO" id="GO:0005886">
    <property type="term" value="C:plasma membrane"/>
    <property type="evidence" value="ECO:0007669"/>
    <property type="project" value="UniProtKB-SubCell"/>
</dbReference>
<evidence type="ECO:0000256" key="5">
    <source>
        <dbReference type="ARBA" id="ARBA00022496"/>
    </source>
</evidence>
<evidence type="ECO:0000256" key="15">
    <source>
        <dbReference type="PIRSR" id="PIRSR603373-2"/>
    </source>
</evidence>
<dbReference type="Pfam" id="PF07670">
    <property type="entry name" value="Gate"/>
    <property type="match status" value="2"/>
</dbReference>
<dbReference type="Pfam" id="PF02421">
    <property type="entry name" value="FeoB_N"/>
    <property type="match status" value="1"/>
</dbReference>
<keyword evidence="7 14" id="KW-0547">Nucleotide-binding</keyword>
<proteinExistence type="inferred from homology"/>
<reference evidence="19" key="1">
    <citation type="submission" date="2017-09" db="EMBL/GenBank/DDBJ databases">
        <title>Depth-based differentiation of microbial function through sediment-hosted aquifers and enrichment of novel symbionts in the deep terrestrial subsurface.</title>
        <authorList>
            <person name="Probst A.J."/>
            <person name="Ladd B."/>
            <person name="Jarett J.K."/>
            <person name="Geller-Mcgrath D.E."/>
            <person name="Sieber C.M.K."/>
            <person name="Emerson J.B."/>
            <person name="Anantharaman K."/>
            <person name="Thomas B.C."/>
            <person name="Malmstrom R."/>
            <person name="Stieglmeier M."/>
            <person name="Klingl A."/>
            <person name="Woyke T."/>
            <person name="Ryan C.M."/>
            <person name="Banfield J.F."/>
        </authorList>
    </citation>
    <scope>NUCLEOTIDE SEQUENCE [LARGE SCALE GENOMIC DNA]</scope>
</reference>
<evidence type="ECO:0000256" key="14">
    <source>
        <dbReference type="PIRSR" id="PIRSR603373-1"/>
    </source>
</evidence>
<evidence type="ECO:0000256" key="10">
    <source>
        <dbReference type="ARBA" id="ARBA00023065"/>
    </source>
</evidence>
<organism evidence="18 19">
    <name type="scientific">Candidatus Aquicultor secundus</name>
    <dbReference type="NCBI Taxonomy" id="1973895"/>
    <lineage>
        <taxon>Bacteria</taxon>
        <taxon>Bacillati</taxon>
        <taxon>Actinomycetota</taxon>
        <taxon>Candidatus Aquicultoria</taxon>
        <taxon>Candidatus Aquicultorales</taxon>
        <taxon>Candidatus Aquicultoraceae</taxon>
        <taxon>Candidatus Aquicultor</taxon>
    </lineage>
</organism>
<keyword evidence="4" id="KW-1003">Cell membrane</keyword>
<feature type="binding site" evidence="14">
    <location>
        <begin position="32"/>
        <end position="39"/>
    </location>
    <ligand>
        <name>GTP</name>
        <dbReference type="ChEBI" id="CHEBI:37565"/>
        <label>1</label>
    </ligand>
</feature>
<dbReference type="GO" id="GO:0015093">
    <property type="term" value="F:ferrous iron transmembrane transporter activity"/>
    <property type="evidence" value="ECO:0007669"/>
    <property type="project" value="UniProtKB-UniRule"/>
</dbReference>
<feature type="transmembrane region" description="Helical" evidence="16">
    <location>
        <begin position="572"/>
        <end position="592"/>
    </location>
</feature>
<keyword evidence="5 16" id="KW-0410">Iron transport</keyword>
<evidence type="ECO:0000256" key="7">
    <source>
        <dbReference type="ARBA" id="ARBA00022741"/>
    </source>
</evidence>
<evidence type="ECO:0000313" key="18">
    <source>
        <dbReference type="EMBL" id="PIZ42662.1"/>
    </source>
</evidence>
<keyword evidence="11 14" id="KW-0342">GTP-binding</keyword>
<accession>A0A2M7TBU1</accession>
<dbReference type="InterPro" id="IPR050860">
    <property type="entry name" value="FeoB_GTPase"/>
</dbReference>
<dbReference type="Gene3D" id="3.40.50.300">
    <property type="entry name" value="P-loop containing nucleotide triphosphate hydrolases"/>
    <property type="match status" value="1"/>
</dbReference>
<evidence type="ECO:0000256" key="6">
    <source>
        <dbReference type="ARBA" id="ARBA00022692"/>
    </source>
</evidence>
<feature type="binding site" evidence="15">
    <location>
        <position position="46"/>
    </location>
    <ligand>
        <name>Mg(2+)</name>
        <dbReference type="ChEBI" id="CHEBI:18420"/>
        <label>2</label>
    </ligand>
</feature>
<dbReference type="Pfam" id="PF07664">
    <property type="entry name" value="FeoB_C"/>
    <property type="match status" value="1"/>
</dbReference>
<feature type="transmembrane region" description="Helical" evidence="16">
    <location>
        <begin position="339"/>
        <end position="358"/>
    </location>
</feature>
<keyword evidence="3 16" id="KW-0813">Transport</keyword>
<evidence type="ECO:0000256" key="9">
    <source>
        <dbReference type="ARBA" id="ARBA00023004"/>
    </source>
</evidence>
<dbReference type="CDD" id="cd01879">
    <property type="entry name" value="FeoB"/>
    <property type="match status" value="1"/>
</dbReference>
<feature type="binding site" evidence="15">
    <location>
        <position position="43"/>
    </location>
    <ligand>
        <name>Mg(2+)</name>
        <dbReference type="ChEBI" id="CHEBI:18420"/>
        <label>2</label>
    </ligand>
</feature>
<feature type="domain" description="FeoB-type G" evidence="17">
    <location>
        <begin position="25"/>
        <end position="181"/>
    </location>
</feature>
<evidence type="ECO:0000313" key="19">
    <source>
        <dbReference type="Proteomes" id="UP000230956"/>
    </source>
</evidence>
<keyword evidence="6 16" id="KW-0812">Transmembrane</keyword>
<evidence type="ECO:0000256" key="2">
    <source>
        <dbReference type="ARBA" id="ARBA00004651"/>
    </source>
</evidence>
<feature type="binding site" evidence="14">
    <location>
        <begin position="74"/>
        <end position="77"/>
    </location>
    <ligand>
        <name>GTP</name>
        <dbReference type="ChEBI" id="CHEBI:37565"/>
        <label>1</label>
    </ligand>
</feature>
<dbReference type="InterPro" id="IPR003373">
    <property type="entry name" value="Fe2_transport_prot-B"/>
</dbReference>
<comment type="subcellular location">
    <subcellularLocation>
        <location evidence="16">Cell inner membrane</location>
        <topology evidence="16">Multi-pass membrane protein</topology>
    </subcellularLocation>
    <subcellularLocation>
        <location evidence="2">Cell membrane</location>
        <topology evidence="2">Multi-pass membrane protein</topology>
    </subcellularLocation>
</comment>
<gene>
    <name evidence="18" type="primary">feoB</name>
    <name evidence="18" type="ORF">COY37_00085</name>
</gene>
<dbReference type="Proteomes" id="UP000230956">
    <property type="component" value="Unassembled WGS sequence"/>
</dbReference>
<keyword evidence="15" id="KW-0460">Magnesium</keyword>
<name>A0A2M7TBU1_9ACTN</name>
<keyword evidence="8 16" id="KW-1133">Transmembrane helix</keyword>
<keyword evidence="15" id="KW-0479">Metal-binding</keyword>
<keyword evidence="10" id="KW-0406">Ion transport</keyword>
<keyword evidence="12 16" id="KW-0472">Membrane</keyword>
<dbReference type="PROSITE" id="PS51711">
    <property type="entry name" value="G_FEOB"/>
    <property type="match status" value="1"/>
</dbReference>
<comment type="caution">
    <text evidence="18">The sequence shown here is derived from an EMBL/GenBank/DDBJ whole genome shotgun (WGS) entry which is preliminary data.</text>
</comment>
<feature type="binding site" evidence="14">
    <location>
        <begin position="132"/>
        <end position="135"/>
    </location>
    <ligand>
        <name>GTP</name>
        <dbReference type="ChEBI" id="CHEBI:37565"/>
        <label>1</label>
    </ligand>
</feature>
<evidence type="ECO:0000256" key="13">
    <source>
        <dbReference type="NCBIfam" id="TIGR00437"/>
    </source>
</evidence>
<keyword evidence="9 16" id="KW-0408">Iron</keyword>
<comment type="similarity">
    <text evidence="16">Belongs to the TRAFAC class TrmE-Era-EngA-EngB-Septin-like GTPase superfamily. FeoB GTPase (TC 9.A.8) family.</text>
</comment>
<dbReference type="InterPro" id="IPR027417">
    <property type="entry name" value="P-loop_NTPase"/>
</dbReference>
<protein>
    <recommendedName>
        <fullName evidence="13 16">Ferrous iron transport protein B</fullName>
    </recommendedName>
</protein>
<feature type="binding site" evidence="15">
    <location>
        <position position="47"/>
    </location>
    <ligand>
        <name>Mg(2+)</name>
        <dbReference type="ChEBI" id="CHEBI:18420"/>
        <label>2</label>
    </ligand>
</feature>
<sequence>MGAVKTTHGGHCHTGALALDVPANCQKIVLVGNPNVGKSVFFNFFSGLYVDVSNYPGTTIEISQARYGDNAIIDTPGIYGVSSFNDEEIVARDIILSADKIVNVVDALHLERDLFLTLQLIDMGLPIVVALNFMDEARAQDIIIDSDLLSDLLGVSIIPTAAVKKQGLMDVEAALSEAREGHQDPFLHKRLHEMLSRVGSQPEALMVLEGDPYIAARHGVEPVDDREEIYVHRRERVNDIVGHVVHEVDLAESIRQKIGRLVLNPITGVPILAVILFGLYELVAVLVAQDIVGLTEGTIMKGYWEPFIRGIVSPVVSQSTPLGKILIGEFGILTMTITYLLGLLLPLVLGFYLALALMEDSGYLPRLATLVDRALNTIGLNGRAVVPIILGFGCVTMATITTRLLGTEREKTIATAILQWAIPCSAQIGVIAVLLGAIGGLYTLLYAAFIFLTLVTIGTVLSKWLPGKTSPLLIDLPPLRLPRPDNVVRKAVTRSFAFMKEATPWFFLGALIVSLMQVSGMLTAWQNVWEPITTGWLKLPKETATAFVMGLVRRDFGAAGLYAMHLTPMQTVVALVTITLFVPCVASVMILFKERGWKQAVPIWFGSWVLAFGLGGILAQILIRGL</sequence>
<dbReference type="NCBIfam" id="TIGR00437">
    <property type="entry name" value="feoB"/>
    <property type="match status" value="1"/>
</dbReference>
<evidence type="ECO:0000256" key="8">
    <source>
        <dbReference type="ARBA" id="ARBA00022989"/>
    </source>
</evidence>
<dbReference type="InterPro" id="IPR030389">
    <property type="entry name" value="G_FEOB_dom"/>
</dbReference>
<evidence type="ECO:0000256" key="1">
    <source>
        <dbReference type="ARBA" id="ARBA00003926"/>
    </source>
</evidence>
<dbReference type="InterPro" id="IPR011640">
    <property type="entry name" value="Fe2_transport_prot_B_C"/>
</dbReference>
<feature type="transmembrane region" description="Helical" evidence="16">
    <location>
        <begin position="384"/>
        <end position="405"/>
    </location>
</feature>
<feature type="transmembrane region" description="Helical" evidence="16">
    <location>
        <begin position="604"/>
        <end position="623"/>
    </location>
</feature>
<feature type="transmembrane region" description="Helical" evidence="16">
    <location>
        <begin position="417"/>
        <end position="438"/>
    </location>
</feature>